<evidence type="ECO:0000256" key="8">
    <source>
        <dbReference type="HAMAP-Rule" id="MF_00347"/>
    </source>
</evidence>
<dbReference type="SUPFAM" id="SSF143724">
    <property type="entry name" value="PHP14-like"/>
    <property type="match status" value="1"/>
</dbReference>
<dbReference type="NCBIfam" id="NF003917">
    <property type="entry name" value="PRK05443.1-1"/>
    <property type="match status" value="1"/>
</dbReference>
<dbReference type="NCBIfam" id="TIGR03705">
    <property type="entry name" value="poly_P_kin"/>
    <property type="match status" value="1"/>
</dbReference>
<dbReference type="GO" id="GO:0005524">
    <property type="term" value="F:ATP binding"/>
    <property type="evidence" value="ECO:0007669"/>
    <property type="project" value="UniProtKB-KW"/>
</dbReference>
<keyword evidence="6 8" id="KW-0067">ATP-binding</keyword>
<dbReference type="InterPro" id="IPR025200">
    <property type="entry name" value="PPK_C_dom2"/>
</dbReference>
<feature type="binding site" evidence="8">
    <location>
        <position position="45"/>
    </location>
    <ligand>
        <name>ATP</name>
        <dbReference type="ChEBI" id="CHEBI:30616"/>
    </ligand>
</feature>
<organism evidence="11 12">
    <name type="scientific">Candidatus Regiella insecticola</name>
    <dbReference type="NCBI Taxonomy" id="138073"/>
    <lineage>
        <taxon>Bacteria</taxon>
        <taxon>Pseudomonadati</taxon>
        <taxon>Pseudomonadota</taxon>
        <taxon>Gammaproteobacteria</taxon>
        <taxon>Enterobacterales</taxon>
        <taxon>Enterobacteriaceae</taxon>
        <taxon>aphid secondary symbionts</taxon>
        <taxon>Candidatus Regiella</taxon>
    </lineage>
</organism>
<evidence type="ECO:0000256" key="9">
    <source>
        <dbReference type="RuleBase" id="RU003800"/>
    </source>
</evidence>
<name>A0A6L2ZPY0_9ENTR</name>
<sequence length="687" mass="80146">MSQEKLYTEKELSWLSFNERVLQEAANHSNPLIERMRYLGIYSNNLDEFYKVRFAELKKRILISKEQGSRIASRHLLKKIQAKVVQAEQAFDNLYNELLLEMARKQIFLVNERQISENQQTWLRQYFKHSLRQHVTPILINQDTKLVRFLKDDSTYLAIEIIKGQQTEYALLEIPADKVPRFVKLPPEAPRRRKPIILLDNILRYCLDEIFKGFFDYDKLNAYSMKMTRDAEYDLVTEMESSLLELMSSSLKKRLTAEPVRFVYQKDMPNEMMKSLCENLAISNYDSVIAGGRYHNLKDFMCFPNIGKSNLLYPPMPCLRHNRFNQFRNTFDAIREKDVLLYYPYHTFEHVLELLHEASFDPNVIAIKINIYRVAKDSRIIDSMIYAAHNGKKVTVVVELQARFDEEANIYWAKSLTAAGVHVIFSAPGLKIHAKLFLISRREDKKIIRYAHIGTGNFNEKTARLYTDYSLLTADARITNEVRRVFSFIENPYRPVIFDHLIVSPQNSRSKLYQLIDQEISYAKKGENAAIKLKINNLVDNGLIDKLYEASQAGVKVCLLIRGICSLVPNVPGVSENIQAISIVDRFLEHDRVYVFENKGNTLVYLSSADWMTRNIDYRIEVAVPLFDLGLKQRVLAILDLLFSDTVRARYLDKEMSNSYVPRGNKRKIRAQMAIYDYLKALEQREL</sequence>
<keyword evidence="7 8" id="KW-0460">Magnesium</keyword>
<protein>
    <recommendedName>
        <fullName evidence="8 9">Polyphosphate kinase</fullName>
        <ecNumber evidence="8 9">2.7.4.1</ecNumber>
    </recommendedName>
    <alternativeName>
        <fullName evidence="8">ATP-polyphosphate phosphotransferase</fullName>
    </alternativeName>
    <alternativeName>
        <fullName evidence="8">Polyphosphoric acid kinase</fullName>
    </alternativeName>
</protein>
<dbReference type="Pfam" id="PF17941">
    <property type="entry name" value="PP_kinase_C_1"/>
    <property type="match status" value="1"/>
</dbReference>
<evidence type="ECO:0000256" key="3">
    <source>
        <dbReference type="ARBA" id="ARBA00022723"/>
    </source>
</evidence>
<feature type="binding site" evidence="8">
    <location>
        <position position="466"/>
    </location>
    <ligand>
        <name>ATP</name>
        <dbReference type="ChEBI" id="CHEBI:30616"/>
    </ligand>
</feature>
<comment type="similarity">
    <text evidence="8 9">Belongs to the polyphosphate kinase 1 (PPK1) family.</text>
</comment>
<dbReference type="PANTHER" id="PTHR30218">
    <property type="entry name" value="POLYPHOSPHATE KINASE"/>
    <property type="match status" value="1"/>
</dbReference>
<feature type="domain" description="PLD phosphodiesterase" evidence="10">
    <location>
        <begin position="585"/>
        <end position="615"/>
    </location>
</feature>
<evidence type="ECO:0000256" key="7">
    <source>
        <dbReference type="ARBA" id="ARBA00022842"/>
    </source>
</evidence>
<keyword evidence="4 8" id="KW-0547">Nucleotide-binding</keyword>
<dbReference type="GO" id="GO:0046872">
    <property type="term" value="F:metal ion binding"/>
    <property type="evidence" value="ECO:0007669"/>
    <property type="project" value="UniProtKB-KW"/>
</dbReference>
<dbReference type="RefSeq" id="WP_176488104.1">
    <property type="nucleotide sequence ID" value="NZ_BLXO01000004.1"/>
</dbReference>
<dbReference type="Pfam" id="PF13089">
    <property type="entry name" value="PP_kinase_N"/>
    <property type="match status" value="1"/>
</dbReference>
<comment type="caution">
    <text evidence="11">The sequence shown here is derived from an EMBL/GenBank/DDBJ whole genome shotgun (WGS) entry which is preliminary data.</text>
</comment>
<dbReference type="FunFam" id="3.30.870.10:FF:000001">
    <property type="entry name" value="Polyphosphate kinase"/>
    <property type="match status" value="1"/>
</dbReference>
<comment type="cofactor">
    <cofactor evidence="8">
        <name>Mg(2+)</name>
        <dbReference type="ChEBI" id="CHEBI:18420"/>
    </cofactor>
</comment>
<dbReference type="Gene3D" id="3.30.870.10">
    <property type="entry name" value="Endonuclease Chain A"/>
    <property type="match status" value="2"/>
</dbReference>
<dbReference type="InterPro" id="IPR024953">
    <property type="entry name" value="PP_kinase_middle"/>
</dbReference>
<dbReference type="SUPFAM" id="SSF140356">
    <property type="entry name" value="PPK N-terminal domain-like"/>
    <property type="match status" value="1"/>
</dbReference>
<dbReference type="GO" id="GO:0009358">
    <property type="term" value="C:polyphosphate kinase complex"/>
    <property type="evidence" value="ECO:0007669"/>
    <property type="project" value="InterPro"/>
</dbReference>
<keyword evidence="2 8" id="KW-0808">Transferase</keyword>
<feature type="binding site" evidence="8">
    <location>
        <position position="403"/>
    </location>
    <ligand>
        <name>Mg(2+)</name>
        <dbReference type="ChEBI" id="CHEBI:18420"/>
    </ligand>
</feature>
<keyword evidence="3 8" id="KW-0479">Metal-binding</keyword>
<feature type="binding site" evidence="8">
    <location>
        <position position="373"/>
    </location>
    <ligand>
        <name>Mg(2+)</name>
        <dbReference type="ChEBI" id="CHEBI:18420"/>
    </ligand>
</feature>
<dbReference type="EMBL" id="BLXO01000004">
    <property type="protein sequence ID" value="GFN46444.1"/>
    <property type="molecule type" value="Genomic_DNA"/>
</dbReference>
<accession>A0A6L2ZPY0</accession>
<evidence type="ECO:0000256" key="5">
    <source>
        <dbReference type="ARBA" id="ARBA00022777"/>
    </source>
</evidence>
<gene>
    <name evidence="8 11" type="primary">ppk</name>
    <name evidence="11" type="ORF">RINTU1_20610</name>
</gene>
<dbReference type="InterPro" id="IPR003414">
    <property type="entry name" value="PP_kinase"/>
</dbReference>
<dbReference type="GO" id="GO:0008976">
    <property type="term" value="F:polyphosphate kinase activity"/>
    <property type="evidence" value="ECO:0007669"/>
    <property type="project" value="UniProtKB-UniRule"/>
</dbReference>
<dbReference type="PANTHER" id="PTHR30218:SF0">
    <property type="entry name" value="POLYPHOSPHATE KINASE"/>
    <property type="match status" value="1"/>
</dbReference>
<dbReference type="Gene3D" id="1.20.58.310">
    <property type="entry name" value="Polyphosphate kinase N-terminal domain"/>
    <property type="match status" value="1"/>
</dbReference>
<dbReference type="EC" id="2.7.4.1" evidence="8 9"/>
<dbReference type="SUPFAM" id="SSF56024">
    <property type="entry name" value="Phospholipase D/nuclease"/>
    <property type="match status" value="2"/>
</dbReference>
<feature type="binding site" evidence="8">
    <location>
        <position position="590"/>
    </location>
    <ligand>
        <name>ATP</name>
        <dbReference type="ChEBI" id="CHEBI:30616"/>
    </ligand>
</feature>
<dbReference type="InterPro" id="IPR001736">
    <property type="entry name" value="PLipase_D/transphosphatidylase"/>
</dbReference>
<dbReference type="InterPro" id="IPR036830">
    <property type="entry name" value="PP_kinase_middle_dom_sf"/>
</dbReference>
<dbReference type="PIRSF" id="PIRSF015589">
    <property type="entry name" value="PP_kinase"/>
    <property type="match status" value="1"/>
</dbReference>
<keyword evidence="5 8" id="KW-0418">Kinase</keyword>
<proteinExistence type="inferred from homology"/>
<dbReference type="GO" id="GO:0006799">
    <property type="term" value="P:polyphosphate biosynthetic process"/>
    <property type="evidence" value="ECO:0007669"/>
    <property type="project" value="UniProtKB-UniRule"/>
</dbReference>
<dbReference type="AlphaFoldDB" id="A0A6L2ZPY0"/>
<comment type="PTM">
    <text evidence="8 9">An intermediate of this reaction is the autophosphorylated ppk in which a phosphate is covalently linked to a histidine residue through a N-P bond.</text>
</comment>
<keyword evidence="1 8" id="KW-0597">Phosphoprotein</keyword>
<dbReference type="Pfam" id="PF13090">
    <property type="entry name" value="PP_kinase_C"/>
    <property type="match status" value="1"/>
</dbReference>
<evidence type="ECO:0000256" key="2">
    <source>
        <dbReference type="ARBA" id="ARBA00022679"/>
    </source>
</evidence>
<dbReference type="Proteomes" id="UP000504714">
    <property type="component" value="Unassembled WGS sequence"/>
</dbReference>
<dbReference type="HAMAP" id="MF_00347">
    <property type="entry name" value="Polyphosphate_kinase"/>
    <property type="match status" value="1"/>
</dbReference>
<dbReference type="CDD" id="cd09164">
    <property type="entry name" value="PLDc_EcPPK1_C1_like"/>
    <property type="match status" value="1"/>
</dbReference>
<dbReference type="FunFam" id="3.30.1840.10:FF:000001">
    <property type="entry name" value="Polyphosphate kinase"/>
    <property type="match status" value="1"/>
</dbReference>
<comment type="function">
    <text evidence="8 9">Catalyzes the reversible transfer of the terminal phosphate of ATP to form a long-chain polyphosphate (polyP).</text>
</comment>
<evidence type="ECO:0000256" key="6">
    <source>
        <dbReference type="ARBA" id="ARBA00022840"/>
    </source>
</evidence>
<reference evidence="11 12" key="1">
    <citation type="submission" date="2020-06" db="EMBL/GenBank/DDBJ databases">
        <title>The genome sequence of Candidatus Regiella insecticola strain Tut.</title>
        <authorList>
            <person name="Nikoh N."/>
            <person name="Tsuchida T."/>
            <person name="Koga R."/>
            <person name="Oshima K."/>
            <person name="Hattori M."/>
            <person name="Fukatsu T."/>
        </authorList>
    </citation>
    <scope>NUCLEOTIDE SEQUENCE [LARGE SCALE GENOMIC DNA]</scope>
    <source>
        <strain evidence="11 12">Tut</strain>
    </source>
</reference>
<dbReference type="FunFam" id="1.20.58.310:FF:000001">
    <property type="entry name" value="Polyphosphate kinase"/>
    <property type="match status" value="1"/>
</dbReference>
<dbReference type="CDD" id="cd09167">
    <property type="entry name" value="PLDc_EcPPK1_C2_like"/>
    <property type="match status" value="1"/>
</dbReference>
<evidence type="ECO:0000256" key="1">
    <source>
        <dbReference type="ARBA" id="ARBA00022553"/>
    </source>
</evidence>
<dbReference type="InterPro" id="IPR041108">
    <property type="entry name" value="PP_kinase_C_1"/>
</dbReference>
<evidence type="ECO:0000256" key="4">
    <source>
        <dbReference type="ARBA" id="ARBA00022741"/>
    </source>
</evidence>
<dbReference type="PROSITE" id="PS50035">
    <property type="entry name" value="PLD"/>
    <property type="match status" value="2"/>
</dbReference>
<comment type="catalytic activity">
    <reaction evidence="8 9">
        <text>[phosphate](n) + ATP = [phosphate](n+1) + ADP</text>
        <dbReference type="Rhea" id="RHEA:19573"/>
        <dbReference type="Rhea" id="RHEA-COMP:9859"/>
        <dbReference type="Rhea" id="RHEA-COMP:14280"/>
        <dbReference type="ChEBI" id="CHEBI:16838"/>
        <dbReference type="ChEBI" id="CHEBI:30616"/>
        <dbReference type="ChEBI" id="CHEBI:456216"/>
        <dbReference type="EC" id="2.7.4.1"/>
    </reaction>
</comment>
<dbReference type="InterPro" id="IPR036832">
    <property type="entry name" value="PPK_N_dom_sf"/>
</dbReference>
<evidence type="ECO:0000259" key="10">
    <source>
        <dbReference type="PROSITE" id="PS50035"/>
    </source>
</evidence>
<feature type="binding site" evidence="8">
    <location>
        <position position="562"/>
    </location>
    <ligand>
        <name>ATP</name>
        <dbReference type="ChEBI" id="CHEBI:30616"/>
    </ligand>
</feature>
<feature type="active site" description="Phosphohistidine intermediate" evidence="8">
    <location>
        <position position="433"/>
    </location>
</feature>
<dbReference type="Pfam" id="PF02503">
    <property type="entry name" value="PP_kinase"/>
    <property type="match status" value="1"/>
</dbReference>
<dbReference type="InterPro" id="IPR025198">
    <property type="entry name" value="PPK_N_dom"/>
</dbReference>
<evidence type="ECO:0000313" key="12">
    <source>
        <dbReference type="Proteomes" id="UP000504714"/>
    </source>
</evidence>
<feature type="domain" description="PLD phosphodiesterase" evidence="10">
    <location>
        <begin position="428"/>
        <end position="462"/>
    </location>
</feature>
<dbReference type="Gene3D" id="3.30.1840.10">
    <property type="entry name" value="Polyphosphate kinase middle domain"/>
    <property type="match status" value="1"/>
</dbReference>
<evidence type="ECO:0000313" key="11">
    <source>
        <dbReference type="EMBL" id="GFN46444.1"/>
    </source>
</evidence>